<accession>A0A438MZ10</accession>
<name>A0A438MZ10_EXOME</name>
<dbReference type="Proteomes" id="UP000288859">
    <property type="component" value="Unassembled WGS sequence"/>
</dbReference>
<evidence type="ECO:0008006" key="6">
    <source>
        <dbReference type="Google" id="ProtNLM"/>
    </source>
</evidence>
<feature type="compositionally biased region" description="Polar residues" evidence="1">
    <location>
        <begin position="16"/>
        <end position="25"/>
    </location>
</feature>
<evidence type="ECO:0000256" key="1">
    <source>
        <dbReference type="SAM" id="MobiDB-lite"/>
    </source>
</evidence>
<dbReference type="PROSITE" id="PS51294">
    <property type="entry name" value="HTH_MYB"/>
    <property type="match status" value="1"/>
</dbReference>
<dbReference type="InterPro" id="IPR017930">
    <property type="entry name" value="Myb_dom"/>
</dbReference>
<reference evidence="4 5" key="1">
    <citation type="submission" date="2017-03" db="EMBL/GenBank/DDBJ databases">
        <title>Genomes of endolithic fungi from Antarctica.</title>
        <authorList>
            <person name="Coleine C."/>
            <person name="Masonjones S."/>
            <person name="Stajich J.E."/>
        </authorList>
    </citation>
    <scope>NUCLEOTIDE SEQUENCE [LARGE SCALE GENOMIC DNA]</scope>
    <source>
        <strain evidence="4 5">CCFEE 6314</strain>
    </source>
</reference>
<evidence type="ECO:0000313" key="5">
    <source>
        <dbReference type="Proteomes" id="UP000288859"/>
    </source>
</evidence>
<protein>
    <recommendedName>
        <fullName evidence="6">Myb-like domain-containing protein</fullName>
    </recommendedName>
</protein>
<evidence type="ECO:0000259" key="2">
    <source>
        <dbReference type="PROSITE" id="PS50090"/>
    </source>
</evidence>
<evidence type="ECO:0000259" key="3">
    <source>
        <dbReference type="PROSITE" id="PS51294"/>
    </source>
</evidence>
<comment type="caution">
    <text evidence="4">The sequence shown here is derived from an EMBL/GenBank/DDBJ whole genome shotgun (WGS) entry which is preliminary data.</text>
</comment>
<dbReference type="AlphaFoldDB" id="A0A438MZ10"/>
<dbReference type="InterPro" id="IPR001005">
    <property type="entry name" value="SANT/Myb"/>
</dbReference>
<sequence>MSASPTQKRQKPPTPITHSAPTTKETVAASAPTLAPKTDALTSPTPRKRRASQSPHVLTAAPGPATTGSETQSNVSITALLTEDNGKKRGRTNTPWTPEEEQRLKHMRDNGLSWSEIAKGFPARTEGSVKKHWYKDMHYAEFAEDESIALREAIKEYDSNKWKAIGLKLGKPAKVTTPCRDRYLIQ</sequence>
<feature type="domain" description="HTH myb-type" evidence="3">
    <location>
        <begin position="88"/>
        <end position="141"/>
    </location>
</feature>
<gene>
    <name evidence="4" type="ORF">B0A52_08703</name>
</gene>
<feature type="compositionally biased region" description="Basic and acidic residues" evidence="1">
    <location>
        <begin position="100"/>
        <end position="109"/>
    </location>
</feature>
<dbReference type="InterPro" id="IPR009057">
    <property type="entry name" value="Homeodomain-like_sf"/>
</dbReference>
<dbReference type="Gene3D" id="1.10.10.60">
    <property type="entry name" value="Homeodomain-like"/>
    <property type="match status" value="1"/>
</dbReference>
<evidence type="ECO:0000313" key="4">
    <source>
        <dbReference type="EMBL" id="RVX68195.1"/>
    </source>
</evidence>
<feature type="domain" description="Myb-like" evidence="2">
    <location>
        <begin position="142"/>
        <end position="183"/>
    </location>
</feature>
<dbReference type="SUPFAM" id="SSF46689">
    <property type="entry name" value="Homeodomain-like"/>
    <property type="match status" value="1"/>
</dbReference>
<dbReference type="CDD" id="cd00167">
    <property type="entry name" value="SANT"/>
    <property type="match status" value="2"/>
</dbReference>
<organism evidence="4 5">
    <name type="scientific">Exophiala mesophila</name>
    <name type="common">Black yeast-like fungus</name>
    <dbReference type="NCBI Taxonomy" id="212818"/>
    <lineage>
        <taxon>Eukaryota</taxon>
        <taxon>Fungi</taxon>
        <taxon>Dikarya</taxon>
        <taxon>Ascomycota</taxon>
        <taxon>Pezizomycotina</taxon>
        <taxon>Eurotiomycetes</taxon>
        <taxon>Chaetothyriomycetidae</taxon>
        <taxon>Chaetothyriales</taxon>
        <taxon>Herpotrichiellaceae</taxon>
        <taxon>Exophiala</taxon>
    </lineage>
</organism>
<feature type="domain" description="Myb-like" evidence="2">
    <location>
        <begin position="88"/>
        <end position="137"/>
    </location>
</feature>
<dbReference type="EMBL" id="NAJM01000040">
    <property type="protein sequence ID" value="RVX68195.1"/>
    <property type="molecule type" value="Genomic_DNA"/>
</dbReference>
<proteinExistence type="predicted"/>
<dbReference type="SMART" id="SM00717">
    <property type="entry name" value="SANT"/>
    <property type="match status" value="1"/>
</dbReference>
<feature type="region of interest" description="Disordered" evidence="1">
    <location>
        <begin position="1"/>
        <end position="110"/>
    </location>
</feature>
<dbReference type="Pfam" id="PF00249">
    <property type="entry name" value="Myb_DNA-binding"/>
    <property type="match status" value="1"/>
</dbReference>
<dbReference type="OrthoDB" id="2143914at2759"/>
<dbReference type="PROSITE" id="PS50090">
    <property type="entry name" value="MYB_LIKE"/>
    <property type="match status" value="2"/>
</dbReference>
<feature type="compositionally biased region" description="Polar residues" evidence="1">
    <location>
        <begin position="66"/>
        <end position="79"/>
    </location>
</feature>